<sequence>MYLIRLGIPEMEELWTSLIRKHKEDVLTLQEELLYKKMGKAMLFLSNNPRHPGLQSHEVEALSRVGLG</sequence>
<reference evidence="1" key="1">
    <citation type="submission" date="2019-08" db="EMBL/GenBank/DDBJ databases">
        <authorList>
            <person name="Kucharzyk K."/>
            <person name="Murdoch R.W."/>
            <person name="Higgins S."/>
            <person name="Loffler F."/>
        </authorList>
    </citation>
    <scope>NUCLEOTIDE SEQUENCE</scope>
</reference>
<name>A0A645BF92_9ZZZZ</name>
<proteinExistence type="predicted"/>
<dbReference type="AlphaFoldDB" id="A0A645BF92"/>
<comment type="caution">
    <text evidence="1">The sequence shown here is derived from an EMBL/GenBank/DDBJ whole genome shotgun (WGS) entry which is preliminary data.</text>
</comment>
<accession>A0A645BF92</accession>
<evidence type="ECO:0000313" key="1">
    <source>
        <dbReference type="EMBL" id="MPM64012.1"/>
    </source>
</evidence>
<organism evidence="1">
    <name type="scientific">bioreactor metagenome</name>
    <dbReference type="NCBI Taxonomy" id="1076179"/>
    <lineage>
        <taxon>unclassified sequences</taxon>
        <taxon>metagenomes</taxon>
        <taxon>ecological metagenomes</taxon>
    </lineage>
</organism>
<dbReference type="EMBL" id="VSSQ01019729">
    <property type="protein sequence ID" value="MPM64012.1"/>
    <property type="molecule type" value="Genomic_DNA"/>
</dbReference>
<gene>
    <name evidence="1" type="ORF">SDC9_110897</name>
</gene>
<protein>
    <submittedName>
        <fullName evidence="1">Uncharacterized protein</fullName>
    </submittedName>
</protein>